<sequence>MLFRYVRTVSHFCSNSSSPVPRLLLLRYNIAPKVAVLDCVSSNRCFSSDTSSTVPSEAAAENNSLKSVVKNFSFSSIFQLWKNKPIQQEKEKEESVVEEVKNTTPPSAIDLALTSVVKVFTVSSKPRLFQPWQISMQSECSGSGFVISGKKIITNAHVVANHTSVKVRKHGSPTKYKAKVRAIGHECDLAILEIDNDEFWEGMSFLELGDIPLMQDTVAVVGYPCGGDSISVTKGVVSRVEQILYPLEYSQPWNTASSSTELLAVQIDAAINPGNSGGPVIMGNKVIGVAFESLFWSDNIG</sequence>
<organism evidence="2 3">
    <name type="scientific">Microthlaspi erraticum</name>
    <dbReference type="NCBI Taxonomy" id="1685480"/>
    <lineage>
        <taxon>Eukaryota</taxon>
        <taxon>Viridiplantae</taxon>
        <taxon>Streptophyta</taxon>
        <taxon>Embryophyta</taxon>
        <taxon>Tracheophyta</taxon>
        <taxon>Spermatophyta</taxon>
        <taxon>Magnoliopsida</taxon>
        <taxon>eudicotyledons</taxon>
        <taxon>Gunneridae</taxon>
        <taxon>Pentapetalae</taxon>
        <taxon>rosids</taxon>
        <taxon>malvids</taxon>
        <taxon>Brassicales</taxon>
        <taxon>Brassicaceae</taxon>
        <taxon>Coluteocarpeae</taxon>
        <taxon>Microthlaspi</taxon>
    </lineage>
</organism>
<dbReference type="InterPro" id="IPR009003">
    <property type="entry name" value="Peptidase_S1_PA"/>
</dbReference>
<dbReference type="SUPFAM" id="SSF50494">
    <property type="entry name" value="Trypsin-like serine proteases"/>
    <property type="match status" value="1"/>
</dbReference>
<protein>
    <recommendedName>
        <fullName evidence="4">Peptidase S1 domain-containing protein</fullName>
    </recommendedName>
</protein>
<dbReference type="Proteomes" id="UP000467841">
    <property type="component" value="Unassembled WGS sequence"/>
</dbReference>
<gene>
    <name evidence="2" type="ORF">MERR_LOCUS36319</name>
</gene>
<evidence type="ECO:0000313" key="2">
    <source>
        <dbReference type="EMBL" id="CAA7049084.1"/>
    </source>
</evidence>
<dbReference type="Gene3D" id="2.40.10.10">
    <property type="entry name" value="Trypsin-like serine proteases"/>
    <property type="match status" value="2"/>
</dbReference>
<dbReference type="GO" id="GO:0006508">
    <property type="term" value="P:proteolysis"/>
    <property type="evidence" value="ECO:0007669"/>
    <property type="project" value="InterPro"/>
</dbReference>
<dbReference type="OrthoDB" id="4217619at2759"/>
<dbReference type="PANTHER" id="PTHR45980:SF10">
    <property type="entry name" value="PROTEASE DO-LIKE 3, MITOCHONDRIAL-RELATED"/>
    <property type="match status" value="1"/>
</dbReference>
<accession>A0A6D2KIK5</accession>
<evidence type="ECO:0000256" key="1">
    <source>
        <dbReference type="ARBA" id="ARBA00010541"/>
    </source>
</evidence>
<dbReference type="Pfam" id="PF13365">
    <property type="entry name" value="Trypsin_2"/>
    <property type="match status" value="1"/>
</dbReference>
<proteinExistence type="inferred from homology"/>
<evidence type="ECO:0008006" key="4">
    <source>
        <dbReference type="Google" id="ProtNLM"/>
    </source>
</evidence>
<comment type="similarity">
    <text evidence="1">Belongs to the peptidase S1C family.</text>
</comment>
<dbReference type="InterPro" id="IPR043504">
    <property type="entry name" value="Peptidase_S1_PA_chymotrypsin"/>
</dbReference>
<dbReference type="AlphaFoldDB" id="A0A6D2KIK5"/>
<dbReference type="EMBL" id="CACVBM020001407">
    <property type="protein sequence ID" value="CAA7049084.1"/>
    <property type="molecule type" value="Genomic_DNA"/>
</dbReference>
<evidence type="ECO:0000313" key="3">
    <source>
        <dbReference type="Proteomes" id="UP000467841"/>
    </source>
</evidence>
<name>A0A6D2KIK5_9BRAS</name>
<keyword evidence="3" id="KW-1185">Reference proteome</keyword>
<dbReference type="GO" id="GO:0004252">
    <property type="term" value="F:serine-type endopeptidase activity"/>
    <property type="evidence" value="ECO:0007669"/>
    <property type="project" value="InterPro"/>
</dbReference>
<dbReference type="PANTHER" id="PTHR45980">
    <property type="match status" value="1"/>
</dbReference>
<dbReference type="InterPro" id="IPR001940">
    <property type="entry name" value="Peptidase_S1C"/>
</dbReference>
<reference evidence="2" key="1">
    <citation type="submission" date="2020-01" db="EMBL/GenBank/DDBJ databases">
        <authorList>
            <person name="Mishra B."/>
        </authorList>
    </citation>
    <scope>NUCLEOTIDE SEQUENCE [LARGE SCALE GENOMIC DNA]</scope>
</reference>
<dbReference type="PRINTS" id="PR00834">
    <property type="entry name" value="PROTEASES2C"/>
</dbReference>
<comment type="caution">
    <text evidence="2">The sequence shown here is derived from an EMBL/GenBank/DDBJ whole genome shotgun (WGS) entry which is preliminary data.</text>
</comment>